<evidence type="ECO:0000313" key="2">
    <source>
        <dbReference type="Proteomes" id="UP001283361"/>
    </source>
</evidence>
<proteinExistence type="predicted"/>
<dbReference type="AlphaFoldDB" id="A0AAE1CWW5"/>
<gene>
    <name evidence="1" type="ORF">RRG08_015980</name>
</gene>
<accession>A0AAE1CWW5</accession>
<dbReference type="EMBL" id="JAWDGP010006398">
    <property type="protein sequence ID" value="KAK3741733.1"/>
    <property type="molecule type" value="Genomic_DNA"/>
</dbReference>
<protein>
    <submittedName>
        <fullName evidence="1">Uncharacterized protein</fullName>
    </submittedName>
</protein>
<sequence>MGRCVYTVVTWRGGELTRTNSPSSARRREFQQLSQLSTRNVCQQLRLTNKRACVVAGIPTRSGFHVTDCVATRKLHQIVLRRENFIRLCCDEKTSSDCVATRKLHQDKRMAAGHMATRMLSVSEKDLYRMSAFLGLFEHLHRPFHAALTSKEFQTNRMFTRVELLPTPSSLRLRQSPGDSR</sequence>
<organism evidence="1 2">
    <name type="scientific">Elysia crispata</name>
    <name type="common">lettuce slug</name>
    <dbReference type="NCBI Taxonomy" id="231223"/>
    <lineage>
        <taxon>Eukaryota</taxon>
        <taxon>Metazoa</taxon>
        <taxon>Spiralia</taxon>
        <taxon>Lophotrochozoa</taxon>
        <taxon>Mollusca</taxon>
        <taxon>Gastropoda</taxon>
        <taxon>Heterobranchia</taxon>
        <taxon>Euthyneura</taxon>
        <taxon>Panpulmonata</taxon>
        <taxon>Sacoglossa</taxon>
        <taxon>Placobranchoidea</taxon>
        <taxon>Plakobranchidae</taxon>
        <taxon>Elysia</taxon>
    </lineage>
</organism>
<evidence type="ECO:0000313" key="1">
    <source>
        <dbReference type="EMBL" id="KAK3741733.1"/>
    </source>
</evidence>
<reference evidence="1" key="1">
    <citation type="journal article" date="2023" name="G3 (Bethesda)">
        <title>A reference genome for the long-term kleptoplast-retaining sea slug Elysia crispata morphotype clarki.</title>
        <authorList>
            <person name="Eastman K.E."/>
            <person name="Pendleton A.L."/>
            <person name="Shaikh M.A."/>
            <person name="Suttiyut T."/>
            <person name="Ogas R."/>
            <person name="Tomko P."/>
            <person name="Gavelis G."/>
            <person name="Widhalm J.R."/>
            <person name="Wisecaver J.H."/>
        </authorList>
    </citation>
    <scope>NUCLEOTIDE SEQUENCE</scope>
    <source>
        <strain evidence="1">ECLA1</strain>
    </source>
</reference>
<comment type="caution">
    <text evidence="1">The sequence shown here is derived from an EMBL/GenBank/DDBJ whole genome shotgun (WGS) entry which is preliminary data.</text>
</comment>
<keyword evidence="2" id="KW-1185">Reference proteome</keyword>
<dbReference type="Proteomes" id="UP001283361">
    <property type="component" value="Unassembled WGS sequence"/>
</dbReference>
<name>A0AAE1CWW5_9GAST</name>